<dbReference type="KEGG" id="atl:Athai_46790"/>
<dbReference type="NCBIfam" id="NF033580">
    <property type="entry name" value="transpos_IS5_3"/>
    <property type="match status" value="1"/>
</dbReference>
<evidence type="ECO:0000259" key="2">
    <source>
        <dbReference type="Pfam" id="PF01609"/>
    </source>
</evidence>
<evidence type="ECO:0000256" key="1">
    <source>
        <dbReference type="SAM" id="MobiDB-lite"/>
    </source>
</evidence>
<evidence type="ECO:0000313" key="4">
    <source>
        <dbReference type="EMBL" id="BCJ37176.1"/>
    </source>
</evidence>
<organism evidence="4 5">
    <name type="scientific">Actinocatenispora thailandica</name>
    <dbReference type="NCBI Taxonomy" id="227318"/>
    <lineage>
        <taxon>Bacteria</taxon>
        <taxon>Bacillati</taxon>
        <taxon>Actinomycetota</taxon>
        <taxon>Actinomycetes</taxon>
        <taxon>Micromonosporales</taxon>
        <taxon>Micromonosporaceae</taxon>
        <taxon>Actinocatenispora</taxon>
    </lineage>
</organism>
<dbReference type="Proteomes" id="UP000611640">
    <property type="component" value="Chromosome"/>
</dbReference>
<name>A0A7R7HZ26_9ACTN</name>
<dbReference type="GO" id="GO:0006313">
    <property type="term" value="P:DNA transposition"/>
    <property type="evidence" value="ECO:0007669"/>
    <property type="project" value="InterPro"/>
</dbReference>
<proteinExistence type="predicted"/>
<dbReference type="GO" id="GO:0004803">
    <property type="term" value="F:transposase activity"/>
    <property type="evidence" value="ECO:0007669"/>
    <property type="project" value="InterPro"/>
</dbReference>
<dbReference type="Pfam" id="PF13340">
    <property type="entry name" value="DUF4096"/>
    <property type="match status" value="1"/>
</dbReference>
<dbReference type="InterPro" id="IPR002559">
    <property type="entry name" value="Transposase_11"/>
</dbReference>
<gene>
    <name evidence="4" type="ORF">Athai_46790</name>
</gene>
<feature type="domain" description="Transposase IS4-like" evidence="2">
    <location>
        <begin position="63"/>
        <end position="221"/>
    </location>
</feature>
<keyword evidence="5" id="KW-1185">Reference proteome</keyword>
<dbReference type="GO" id="GO:0003677">
    <property type="term" value="F:DNA binding"/>
    <property type="evidence" value="ECO:0007669"/>
    <property type="project" value="InterPro"/>
</dbReference>
<evidence type="ECO:0000313" key="5">
    <source>
        <dbReference type="Proteomes" id="UP000611640"/>
    </source>
</evidence>
<dbReference type="PANTHER" id="PTHR30007:SF0">
    <property type="entry name" value="TRANSPOSASE"/>
    <property type="match status" value="1"/>
</dbReference>
<dbReference type="InterPro" id="IPR025161">
    <property type="entry name" value="IS402-like_dom"/>
</dbReference>
<evidence type="ECO:0000259" key="3">
    <source>
        <dbReference type="Pfam" id="PF13340"/>
    </source>
</evidence>
<accession>A0A7R7HZ26</accession>
<dbReference type="AlphaFoldDB" id="A0A7R7HZ26"/>
<protein>
    <submittedName>
        <fullName evidence="4">IS5 family transposase</fullName>
    </submittedName>
</protein>
<reference evidence="4 5" key="1">
    <citation type="submission" date="2020-08" db="EMBL/GenBank/DDBJ databases">
        <title>Whole genome shotgun sequence of Actinocatenispora thailandica NBRC 105041.</title>
        <authorList>
            <person name="Komaki H."/>
            <person name="Tamura T."/>
        </authorList>
    </citation>
    <scope>NUCLEOTIDE SEQUENCE [LARGE SCALE GENOMIC DNA]</scope>
    <source>
        <strain evidence="4 5">NBRC 105041</strain>
    </source>
</reference>
<dbReference type="RefSeq" id="WP_203963429.1">
    <property type="nucleotide sequence ID" value="NZ_AP023355.1"/>
</dbReference>
<feature type="domain" description="Insertion element IS402-like" evidence="3">
    <location>
        <begin position="4"/>
        <end position="46"/>
    </location>
</feature>
<dbReference type="PANTHER" id="PTHR30007">
    <property type="entry name" value="PHP DOMAIN PROTEIN"/>
    <property type="match status" value="1"/>
</dbReference>
<dbReference type="Pfam" id="PF01609">
    <property type="entry name" value="DDE_Tnp_1"/>
    <property type="match status" value="1"/>
</dbReference>
<feature type="region of interest" description="Disordered" evidence="1">
    <location>
        <begin position="55"/>
        <end position="89"/>
    </location>
</feature>
<dbReference type="EMBL" id="AP023355">
    <property type="protein sequence ID" value="BCJ37176.1"/>
    <property type="molecule type" value="Genomic_DNA"/>
</dbReference>
<sequence length="298" mass="33794">MTDLDAILFVLRSGCQWRMIPHDLLPWDAAYRWYRAWMADGTWGRIRDTLRDRVRQQAGRDRSPSAAVIDAQSIKSSEGGQARGYDAGTRTTGRKRHIVVDTMGLLLGVVITAASLQDRPGGRRRLSVLAQRFPSVSLEWADGGYANQVDTSLIDWARTTLRLVVQIVKRTDDKKGFQVLPRRWIVERTFGWLVRNRRLARDYERLTANSEAMITIAMIRLMLHRLTEQQIRWSNHTEREAARRLTLETHLAAQLPAYPTASQSQLPIGRPSAAGLDWSRSVIVGCLRGKHSVTARSG</sequence>